<dbReference type="SUPFAM" id="SSF57959">
    <property type="entry name" value="Leucine zipper domain"/>
    <property type="match status" value="1"/>
</dbReference>
<evidence type="ECO:0000256" key="2">
    <source>
        <dbReference type="ARBA" id="ARBA00007163"/>
    </source>
</evidence>
<dbReference type="InterPro" id="IPR004827">
    <property type="entry name" value="bZIP"/>
</dbReference>
<keyword evidence="7" id="KW-0539">Nucleus</keyword>
<dbReference type="Proteomes" id="UP000033483">
    <property type="component" value="Unassembled WGS sequence"/>
</dbReference>
<feature type="compositionally biased region" description="Low complexity" evidence="8">
    <location>
        <begin position="81"/>
        <end position="95"/>
    </location>
</feature>
<evidence type="ECO:0000256" key="8">
    <source>
        <dbReference type="SAM" id="MobiDB-lite"/>
    </source>
</evidence>
<dbReference type="SMART" id="SM00338">
    <property type="entry name" value="BRLZ"/>
    <property type="match status" value="1"/>
</dbReference>
<keyword evidence="11" id="KW-1185">Reference proteome</keyword>
<accession>A0A0F4ZGA4</accession>
<evidence type="ECO:0000313" key="11">
    <source>
        <dbReference type="Proteomes" id="UP000033483"/>
    </source>
</evidence>
<comment type="caution">
    <text evidence="10">The sequence shown here is derived from an EMBL/GenBank/DDBJ whole genome shotgun (WGS) entry which is preliminary data.</text>
</comment>
<dbReference type="AlphaFoldDB" id="A0A0F4ZGA4"/>
<dbReference type="PROSITE" id="PS50217">
    <property type="entry name" value="BZIP"/>
    <property type="match status" value="1"/>
</dbReference>
<feature type="region of interest" description="Disordered" evidence="8">
    <location>
        <begin position="230"/>
        <end position="293"/>
    </location>
</feature>
<feature type="compositionally biased region" description="Basic and acidic residues" evidence="8">
    <location>
        <begin position="126"/>
        <end position="140"/>
    </location>
</feature>
<comment type="similarity">
    <text evidence="2">Belongs to the bZIP family.</text>
</comment>
<dbReference type="InterPro" id="IPR044280">
    <property type="entry name" value="Hac1/HY5"/>
</dbReference>
<sequence>MSTAIPTIKFENSPAESTMSLPGEVYSPLFPQSSTELPTPGQDSADPMESFTPASDEDERPPEDVVLAALAASLSAGDIASAVAASSSTTSGDVSGSEKKPVKKRKSWGQVLPEPKTNLPPRKRAKTADEKEQRRVERVLRNRRAAQSSRERKRLEVEALERRNKELETRITLVERANMILLEELNKARKTDGGSTPASSVLDTIASDSNIMLTSGLFNSHDALSELLSAKNNSDNNNNNDTSSTSTVDPASLSPPLAPVDISSKTASTSKEQKQQKVEPLTPVSTVPVPTKPTDMTQRPAEMFVFGAAFNLQETIDTDRFVLENGFPSSPDTIDIDCHSLVGDASLYTDIYNINDFVFLDQGSTLDPVVHGSGLAADTELAPSLARPLQDATMAALRLVTKNVTDSQFLKPESPSSDVQREDLLNRSTNWVEGAPLPSRETLLTLLWVLRLEEKKLKRNQAVKAASPESQSRRELLVLTNNTTPTTSML</sequence>
<evidence type="ECO:0000256" key="6">
    <source>
        <dbReference type="ARBA" id="ARBA00023230"/>
    </source>
</evidence>
<dbReference type="GO" id="GO:0000981">
    <property type="term" value="F:DNA-binding transcription factor activity, RNA polymerase II-specific"/>
    <property type="evidence" value="ECO:0007669"/>
    <property type="project" value="InterPro"/>
</dbReference>
<dbReference type="GO" id="GO:0045944">
    <property type="term" value="P:positive regulation of transcription by RNA polymerase II"/>
    <property type="evidence" value="ECO:0007669"/>
    <property type="project" value="InterPro"/>
</dbReference>
<proteinExistence type="inferred from homology"/>
<comment type="subcellular location">
    <subcellularLocation>
        <location evidence="1">Nucleus</location>
    </subcellularLocation>
</comment>
<feature type="compositionally biased region" description="Low complexity" evidence="8">
    <location>
        <begin position="232"/>
        <end position="247"/>
    </location>
</feature>
<dbReference type="PANTHER" id="PTHR46714:SF6">
    <property type="entry name" value="TRANSCRIPTIONAL ACTIVATOR HAC1"/>
    <property type="match status" value="1"/>
</dbReference>
<evidence type="ECO:0000256" key="5">
    <source>
        <dbReference type="ARBA" id="ARBA00023163"/>
    </source>
</evidence>
<dbReference type="GO" id="GO:0006986">
    <property type="term" value="P:response to unfolded protein"/>
    <property type="evidence" value="ECO:0007669"/>
    <property type="project" value="UniProtKB-KW"/>
</dbReference>
<dbReference type="EMBL" id="LAEV01001090">
    <property type="protein sequence ID" value="KKA28938.1"/>
    <property type="molecule type" value="Genomic_DNA"/>
</dbReference>
<reference evidence="10 11" key="1">
    <citation type="submission" date="2015-03" db="EMBL/GenBank/DDBJ databases">
        <authorList>
            <person name="Radwan O."/>
            <person name="Al-Naeli F.A."/>
            <person name="Rendon G.A."/>
            <person name="Fields C."/>
        </authorList>
    </citation>
    <scope>NUCLEOTIDE SEQUENCE [LARGE SCALE GENOMIC DNA]</scope>
    <source>
        <strain evidence="10">CR-DP1</strain>
    </source>
</reference>
<feature type="compositionally biased region" description="Low complexity" evidence="8">
    <location>
        <begin position="278"/>
        <end position="293"/>
    </location>
</feature>
<name>A0A0F4ZGA4_9PEZI</name>
<organism evidence="10 11">
    <name type="scientific">Thielaviopsis punctulata</name>
    <dbReference type="NCBI Taxonomy" id="72032"/>
    <lineage>
        <taxon>Eukaryota</taxon>
        <taxon>Fungi</taxon>
        <taxon>Dikarya</taxon>
        <taxon>Ascomycota</taxon>
        <taxon>Pezizomycotina</taxon>
        <taxon>Sordariomycetes</taxon>
        <taxon>Hypocreomycetidae</taxon>
        <taxon>Microascales</taxon>
        <taxon>Ceratocystidaceae</taxon>
        <taxon>Thielaviopsis</taxon>
    </lineage>
</organism>
<evidence type="ECO:0000256" key="7">
    <source>
        <dbReference type="ARBA" id="ARBA00023242"/>
    </source>
</evidence>
<dbReference type="GO" id="GO:0005634">
    <property type="term" value="C:nucleus"/>
    <property type="evidence" value="ECO:0007669"/>
    <property type="project" value="UniProtKB-SubCell"/>
</dbReference>
<evidence type="ECO:0000256" key="4">
    <source>
        <dbReference type="ARBA" id="ARBA00023125"/>
    </source>
</evidence>
<dbReference type="InterPro" id="IPR046347">
    <property type="entry name" value="bZIP_sf"/>
</dbReference>
<gene>
    <name evidence="10" type="ORF">TD95_004431</name>
</gene>
<evidence type="ECO:0000256" key="1">
    <source>
        <dbReference type="ARBA" id="ARBA00004123"/>
    </source>
</evidence>
<evidence type="ECO:0000259" key="9">
    <source>
        <dbReference type="PROSITE" id="PS50217"/>
    </source>
</evidence>
<feature type="region of interest" description="Disordered" evidence="8">
    <location>
        <begin position="81"/>
        <end position="152"/>
    </location>
</feature>
<keyword evidence="5" id="KW-0804">Transcription</keyword>
<evidence type="ECO:0000256" key="3">
    <source>
        <dbReference type="ARBA" id="ARBA00023015"/>
    </source>
</evidence>
<dbReference type="GO" id="GO:0003677">
    <property type="term" value="F:DNA binding"/>
    <property type="evidence" value="ECO:0007669"/>
    <property type="project" value="UniProtKB-KW"/>
</dbReference>
<evidence type="ECO:0000313" key="10">
    <source>
        <dbReference type="EMBL" id="KKA28938.1"/>
    </source>
</evidence>
<feature type="region of interest" description="Disordered" evidence="8">
    <location>
        <begin position="1"/>
        <end position="68"/>
    </location>
</feature>
<dbReference type="PANTHER" id="PTHR46714">
    <property type="entry name" value="TRANSCRIPTIONAL ACTIVATOR HAC1"/>
    <property type="match status" value="1"/>
</dbReference>
<keyword evidence="6" id="KW-0834">Unfolded protein response</keyword>
<keyword evidence="4" id="KW-0238">DNA-binding</keyword>
<dbReference type="OrthoDB" id="674948at2759"/>
<feature type="domain" description="BZIP" evidence="9">
    <location>
        <begin position="132"/>
        <end position="189"/>
    </location>
</feature>
<protein>
    <recommendedName>
        <fullName evidence="9">BZIP domain-containing protein</fullName>
    </recommendedName>
</protein>
<keyword evidence="3" id="KW-0805">Transcription regulation</keyword>